<dbReference type="GO" id="GO:0006605">
    <property type="term" value="P:protein targeting"/>
    <property type="evidence" value="ECO:0007669"/>
    <property type="project" value="UniProtKB-UniRule"/>
</dbReference>
<evidence type="ECO:0000313" key="10">
    <source>
        <dbReference type="EMBL" id="MBB3022972.1"/>
    </source>
</evidence>
<dbReference type="GO" id="GO:0008320">
    <property type="term" value="F:protein transmembrane transporter activity"/>
    <property type="evidence" value="ECO:0007669"/>
    <property type="project" value="UniProtKB-UniRule"/>
</dbReference>
<comment type="subunit">
    <text evidence="9">Component of the Sec protein translocase complex. Heterotrimer consisting of SecY, SecE and SecG subunits. The heterotrimers can form oligomers, although 1 heterotrimer is thought to be able to translocate proteins. Interacts with the ribosome. Interacts with SecDF, and other proteins may be involved. Interacts with SecA.</text>
</comment>
<keyword evidence="4 9" id="KW-0812">Transmembrane</keyword>
<keyword evidence="5 9" id="KW-0653">Protein transport</keyword>
<proteinExistence type="inferred from homology"/>
<evidence type="ECO:0000256" key="6">
    <source>
        <dbReference type="ARBA" id="ARBA00022989"/>
    </source>
</evidence>
<feature type="transmembrane region" description="Helical" evidence="9">
    <location>
        <begin position="49"/>
        <end position="77"/>
    </location>
</feature>
<keyword evidence="6 9" id="KW-1133">Transmembrane helix</keyword>
<evidence type="ECO:0000256" key="4">
    <source>
        <dbReference type="ARBA" id="ARBA00022692"/>
    </source>
</evidence>
<comment type="similarity">
    <text evidence="9">Belongs to the SecE/SEC61-gamma family.</text>
</comment>
<dbReference type="InterPro" id="IPR038379">
    <property type="entry name" value="SecE_sf"/>
</dbReference>
<dbReference type="PANTHER" id="PTHR33910">
    <property type="entry name" value="PROTEIN TRANSLOCASE SUBUNIT SECE"/>
    <property type="match status" value="1"/>
</dbReference>
<dbReference type="NCBIfam" id="TIGR00964">
    <property type="entry name" value="secE_bact"/>
    <property type="match status" value="1"/>
</dbReference>
<keyword evidence="8 9" id="KW-0472">Membrane</keyword>
<dbReference type="RefSeq" id="WP_183375680.1">
    <property type="nucleotide sequence ID" value="NZ_CBCSFZ010000001.1"/>
</dbReference>
<dbReference type="InterPro" id="IPR001901">
    <property type="entry name" value="Translocase_SecE/Sec61-g"/>
</dbReference>
<evidence type="ECO:0000256" key="7">
    <source>
        <dbReference type="ARBA" id="ARBA00023010"/>
    </source>
</evidence>
<evidence type="ECO:0000256" key="8">
    <source>
        <dbReference type="ARBA" id="ARBA00023136"/>
    </source>
</evidence>
<dbReference type="Proteomes" id="UP000568050">
    <property type="component" value="Unassembled WGS sequence"/>
</dbReference>
<dbReference type="GO" id="GO:0005886">
    <property type="term" value="C:plasma membrane"/>
    <property type="evidence" value="ECO:0007669"/>
    <property type="project" value="UniProtKB-SubCell"/>
</dbReference>
<dbReference type="InterPro" id="IPR005807">
    <property type="entry name" value="SecE_bac"/>
</dbReference>
<keyword evidence="3 9" id="KW-1003">Cell membrane</keyword>
<dbReference type="EMBL" id="JACHWP010000002">
    <property type="protein sequence ID" value="MBB3022972.1"/>
    <property type="molecule type" value="Genomic_DNA"/>
</dbReference>
<name>A0A839QSG3_9MICO</name>
<organism evidence="10 11">
    <name type="scientific">Helcobacillus massiliensis</name>
    <dbReference type="NCBI Taxonomy" id="521392"/>
    <lineage>
        <taxon>Bacteria</taxon>
        <taxon>Bacillati</taxon>
        <taxon>Actinomycetota</taxon>
        <taxon>Actinomycetes</taxon>
        <taxon>Micrococcales</taxon>
        <taxon>Dermabacteraceae</taxon>
        <taxon>Helcobacillus</taxon>
    </lineage>
</organism>
<evidence type="ECO:0000256" key="9">
    <source>
        <dbReference type="HAMAP-Rule" id="MF_00422"/>
    </source>
</evidence>
<dbReference type="Gene3D" id="1.20.5.1030">
    <property type="entry name" value="Preprotein translocase secy subunit"/>
    <property type="match status" value="1"/>
</dbReference>
<reference evidence="10 11" key="1">
    <citation type="submission" date="2020-08" db="EMBL/GenBank/DDBJ databases">
        <title>Sequencing the genomes of 1000 actinobacteria strains.</title>
        <authorList>
            <person name="Klenk H.-P."/>
        </authorList>
    </citation>
    <scope>NUCLEOTIDE SEQUENCE [LARGE SCALE GENOMIC DNA]</scope>
    <source>
        <strain evidence="10 11">DSM 23040</strain>
    </source>
</reference>
<sequence>MSQLETDRTRGDFENEPVRSRNPITALLTFIREVFAEMRKVVTPTGRELASYSVIVVLFVVVMIALIFGLDFAFAALSRLVFVG</sequence>
<evidence type="ECO:0000256" key="3">
    <source>
        <dbReference type="ARBA" id="ARBA00022475"/>
    </source>
</evidence>
<comment type="function">
    <text evidence="9">Essential subunit of the Sec protein translocation channel SecYEG. Clamps together the 2 halves of SecY. May contact the channel plug during translocation.</text>
</comment>
<dbReference type="HAMAP" id="MF_00422">
    <property type="entry name" value="SecE"/>
    <property type="match status" value="1"/>
</dbReference>
<keyword evidence="7 9" id="KW-0811">Translocation</keyword>
<dbReference type="Pfam" id="PF00584">
    <property type="entry name" value="SecE"/>
    <property type="match status" value="1"/>
</dbReference>
<evidence type="ECO:0000256" key="2">
    <source>
        <dbReference type="ARBA" id="ARBA00022448"/>
    </source>
</evidence>
<comment type="caution">
    <text evidence="10">The sequence shown here is derived from an EMBL/GenBank/DDBJ whole genome shotgun (WGS) entry which is preliminary data.</text>
</comment>
<keyword evidence="2 9" id="KW-0813">Transport</keyword>
<keyword evidence="11" id="KW-1185">Reference proteome</keyword>
<evidence type="ECO:0000256" key="5">
    <source>
        <dbReference type="ARBA" id="ARBA00022927"/>
    </source>
</evidence>
<comment type="subcellular location">
    <subcellularLocation>
        <location evidence="9">Cell membrane</location>
        <topology evidence="9">Single-pass membrane protein</topology>
    </subcellularLocation>
    <subcellularLocation>
        <location evidence="1">Membrane</location>
    </subcellularLocation>
</comment>
<protein>
    <recommendedName>
        <fullName evidence="9">Protein translocase subunit SecE</fullName>
    </recommendedName>
</protein>
<accession>A0A839QSG3</accession>
<dbReference type="GO" id="GO:0009306">
    <property type="term" value="P:protein secretion"/>
    <property type="evidence" value="ECO:0007669"/>
    <property type="project" value="UniProtKB-UniRule"/>
</dbReference>
<gene>
    <name evidence="9" type="primary">secE</name>
    <name evidence="10" type="ORF">FHX50_001255</name>
</gene>
<dbReference type="GO" id="GO:0065002">
    <property type="term" value="P:intracellular protein transmembrane transport"/>
    <property type="evidence" value="ECO:0007669"/>
    <property type="project" value="UniProtKB-UniRule"/>
</dbReference>
<dbReference type="GO" id="GO:0043952">
    <property type="term" value="P:protein transport by the Sec complex"/>
    <property type="evidence" value="ECO:0007669"/>
    <property type="project" value="UniProtKB-UniRule"/>
</dbReference>
<evidence type="ECO:0000313" key="11">
    <source>
        <dbReference type="Proteomes" id="UP000568050"/>
    </source>
</evidence>
<evidence type="ECO:0000256" key="1">
    <source>
        <dbReference type="ARBA" id="ARBA00004370"/>
    </source>
</evidence>
<dbReference type="PANTHER" id="PTHR33910:SF1">
    <property type="entry name" value="PROTEIN TRANSLOCASE SUBUNIT SECE"/>
    <property type="match status" value="1"/>
</dbReference>
<dbReference type="AlphaFoldDB" id="A0A839QSG3"/>